<comment type="activity regulation">
    <text evidence="9">Requires K(+) for maximal activity.</text>
</comment>
<reference evidence="10" key="1">
    <citation type="journal article" date="2021" name="Environ. Microbiol.">
        <title>Genomic characterization of three novel Desulfobacterota classes expand the metabolic and phylogenetic diversity of the phylum.</title>
        <authorList>
            <person name="Murphy C.L."/>
            <person name="Biggerstaff J."/>
            <person name="Eichhorn A."/>
            <person name="Ewing E."/>
            <person name="Shahan R."/>
            <person name="Soriano D."/>
            <person name="Stewart S."/>
            <person name="VanMol K."/>
            <person name="Walker R."/>
            <person name="Walters P."/>
            <person name="Elshahed M.S."/>
            <person name="Youssef N.H."/>
        </authorList>
    </citation>
    <scope>NUCLEOTIDE SEQUENCE</scope>
    <source>
        <strain evidence="10">Zod_Metabat.24</strain>
    </source>
</reference>
<feature type="transmembrane region" description="Helical" evidence="9">
    <location>
        <begin position="602"/>
        <end position="625"/>
    </location>
</feature>
<dbReference type="NCBIfam" id="TIGR01104">
    <property type="entry name" value="V_PPase"/>
    <property type="match status" value="1"/>
</dbReference>
<keyword evidence="5 9" id="KW-1278">Translocase</keyword>
<feature type="transmembrane region" description="Helical" evidence="9">
    <location>
        <begin position="275"/>
        <end position="295"/>
    </location>
</feature>
<dbReference type="EC" id="7.2.3.1" evidence="9"/>
<feature type="transmembrane region" description="Helical" evidence="9">
    <location>
        <begin position="157"/>
        <end position="174"/>
    </location>
</feature>
<feature type="site" description="Determinant of potassium dependence" evidence="9">
    <location>
        <position position="472"/>
    </location>
</feature>
<dbReference type="GO" id="GO:0000287">
    <property type="term" value="F:magnesium ion binding"/>
    <property type="evidence" value="ECO:0007669"/>
    <property type="project" value="UniProtKB-UniRule"/>
</dbReference>
<feature type="transmembrane region" description="Helical" evidence="9">
    <location>
        <begin position="506"/>
        <end position="524"/>
    </location>
</feature>
<evidence type="ECO:0000313" key="10">
    <source>
        <dbReference type="EMBL" id="MBN1573157.1"/>
    </source>
</evidence>
<dbReference type="EMBL" id="JAFGIX010000040">
    <property type="protein sequence ID" value="MBN1573157.1"/>
    <property type="molecule type" value="Genomic_DNA"/>
</dbReference>
<feature type="transmembrane region" description="Helical" evidence="9">
    <location>
        <begin position="383"/>
        <end position="407"/>
    </location>
</feature>
<comment type="similarity">
    <text evidence="9">Belongs to the H(+)-translocating pyrophosphatase (TC 3.A.10) family. K(+)-stimulated subfamily.</text>
</comment>
<evidence type="ECO:0000256" key="3">
    <source>
        <dbReference type="ARBA" id="ARBA00022692"/>
    </source>
</evidence>
<sequence length="696" mass="72139">MSYKLAYFAPIIGLLGLLTALFIYMFVKKQDDGTELMRDLAQQIHDGAMVFLKREYSILLIFLAAVAVLLGLFVDKSWMTTIAYISGAFSSMLAGFFGMKAATRANVRTSQAAATSGLEKALTISFMGGVVMGLSVASLGLVGVGIFFIVFGDLETAQYINGFAMGASSIALFARVGGGIYTKSADVGADLVGKVEAGIPEDDPRNPGVIADNVGDNVGDIAGMGADIFESYVGAIIATIAIGATASIATLQSVLNAGIDVNEETATFLKQGLMALPLVVVALGLLCSLVGIFSVKIFRKIGPAETLRYSTFLAAGLFLIGNYFVANAFGSNGAFVAILSGTFAGILIGLVTEWYTSENTWFTKNVPVIRVAEASQTGPATNIITGLALGMESTIIPIIIIVVATLFSYKFAGIYGIGIAAVGMLGTVGITMSVDAYGPAADNAGGITEMAGLGKNVREITDSLDALGNTTAALGKGFAIGSAALTALALFTAYTQTAMIDVVNLIHPFVVVGILIGASIPFFLGAKTMTAVGKAAMSMVEEIRRQFREIPGIMEGKGKPDPSRCVDIATRASLKYMIVPGLAAVIMPPLVGFLLGKEALGGMLAGATATGVLMALFMANGGAIWDNGKKYIEQGHFGGKGSGPHKAAVVGDTVGDPFKDTSGPSMNILIKLMSVVSLVIAPALVKFGEGVLEKFF</sequence>
<dbReference type="PANTHER" id="PTHR31998">
    <property type="entry name" value="K(+)-INSENSITIVE PYROPHOSPHATE-ENERGIZED PROTON PUMP"/>
    <property type="match status" value="1"/>
</dbReference>
<dbReference type="GO" id="GO:0004427">
    <property type="term" value="F:inorganic diphosphate phosphatase activity"/>
    <property type="evidence" value="ECO:0007669"/>
    <property type="project" value="UniProtKB-UniRule"/>
</dbReference>
<dbReference type="GO" id="GO:0030955">
    <property type="term" value="F:potassium ion binding"/>
    <property type="evidence" value="ECO:0007669"/>
    <property type="project" value="UniProtKB-UniRule"/>
</dbReference>
<keyword evidence="3 9" id="KW-0812">Transmembrane</keyword>
<evidence type="ECO:0000256" key="8">
    <source>
        <dbReference type="ARBA" id="ARBA00023136"/>
    </source>
</evidence>
<evidence type="ECO:0000256" key="7">
    <source>
        <dbReference type="ARBA" id="ARBA00023065"/>
    </source>
</evidence>
<evidence type="ECO:0000256" key="9">
    <source>
        <dbReference type="HAMAP-Rule" id="MF_01129"/>
    </source>
</evidence>
<feature type="transmembrane region" description="Helical" evidence="9">
    <location>
        <begin position="80"/>
        <end position="103"/>
    </location>
</feature>
<feature type="transmembrane region" description="Helical" evidence="9">
    <location>
        <begin position="413"/>
        <end position="434"/>
    </location>
</feature>
<proteinExistence type="inferred from homology"/>
<dbReference type="NCBIfam" id="NF001960">
    <property type="entry name" value="PRK00733.3-5"/>
    <property type="match status" value="1"/>
</dbReference>
<accession>A0A9D8KET3</accession>
<evidence type="ECO:0000256" key="5">
    <source>
        <dbReference type="ARBA" id="ARBA00022967"/>
    </source>
</evidence>
<protein>
    <recommendedName>
        <fullName evidence="9">Putative K(+)-stimulated pyrophosphate-energized sodium pump</fullName>
        <ecNumber evidence="9">7.2.3.1</ecNumber>
    </recommendedName>
    <alternativeName>
        <fullName evidence="9">Membrane-bound sodium-translocating pyrophosphatase</fullName>
    </alternativeName>
    <alternativeName>
        <fullName evidence="9">Pyrophosphate-energized inorganic pyrophosphatase</fullName>
        <shortName evidence="9">Na(+)-PPase</shortName>
    </alternativeName>
</protein>
<keyword evidence="10" id="KW-0378">Hydrolase</keyword>
<comment type="cofactor">
    <cofactor evidence="9">
        <name>Mg(2+)</name>
        <dbReference type="ChEBI" id="CHEBI:18420"/>
    </cofactor>
</comment>
<dbReference type="GO" id="GO:0012505">
    <property type="term" value="C:endomembrane system"/>
    <property type="evidence" value="ECO:0007669"/>
    <property type="project" value="UniProtKB-SubCell"/>
</dbReference>
<feature type="transmembrane region" description="Helical" evidence="9">
    <location>
        <begin position="6"/>
        <end position="27"/>
    </location>
</feature>
<keyword evidence="8 9" id="KW-0472">Membrane</keyword>
<dbReference type="InterPro" id="IPR004131">
    <property type="entry name" value="PPase-energised_H-pump"/>
</dbReference>
<feature type="transmembrane region" description="Helical" evidence="9">
    <location>
        <begin position="307"/>
        <end position="326"/>
    </location>
</feature>
<feature type="transmembrane region" description="Helical" evidence="9">
    <location>
        <begin position="576"/>
        <end position="596"/>
    </location>
</feature>
<evidence type="ECO:0000256" key="4">
    <source>
        <dbReference type="ARBA" id="ARBA00022842"/>
    </source>
</evidence>
<name>A0A9D8KET3_9DELT</name>
<evidence type="ECO:0000256" key="2">
    <source>
        <dbReference type="ARBA" id="ARBA00022448"/>
    </source>
</evidence>
<keyword evidence="7 9" id="KW-0406">Ion transport</keyword>
<comment type="subunit">
    <text evidence="9">Homodimer.</text>
</comment>
<feature type="transmembrane region" description="Helical" evidence="9">
    <location>
        <begin position="124"/>
        <end position="151"/>
    </location>
</feature>
<dbReference type="NCBIfam" id="NF001961">
    <property type="entry name" value="PRK00733.3-6"/>
    <property type="match status" value="1"/>
</dbReference>
<comment type="function">
    <text evidence="9">Sodium pump that utilizes the energy of pyrophosphate hydrolysis as the driving force for Na(+) movement across the membrane.</text>
</comment>
<evidence type="ECO:0000256" key="6">
    <source>
        <dbReference type="ARBA" id="ARBA00022989"/>
    </source>
</evidence>
<comment type="catalytic activity">
    <reaction evidence="9">
        <text>Na(+)(in) + diphosphate + H2O = Na(+)(out) + 2 phosphate + H(+)</text>
        <dbReference type="Rhea" id="RHEA:57884"/>
        <dbReference type="ChEBI" id="CHEBI:15377"/>
        <dbReference type="ChEBI" id="CHEBI:15378"/>
        <dbReference type="ChEBI" id="CHEBI:29101"/>
        <dbReference type="ChEBI" id="CHEBI:33019"/>
        <dbReference type="ChEBI" id="CHEBI:43474"/>
        <dbReference type="EC" id="7.2.3.1"/>
    </reaction>
</comment>
<keyword evidence="4 9" id="KW-0460">Magnesium</keyword>
<keyword evidence="6 9" id="KW-1133">Transmembrane helix</keyword>
<dbReference type="GO" id="GO:0009678">
    <property type="term" value="F:diphosphate hydrolysis-driven proton transmembrane transporter activity"/>
    <property type="evidence" value="ECO:0007669"/>
    <property type="project" value="UniProtKB-UniRule"/>
</dbReference>
<evidence type="ECO:0000256" key="1">
    <source>
        <dbReference type="ARBA" id="ARBA00004127"/>
    </source>
</evidence>
<keyword evidence="9" id="KW-1003">Cell membrane</keyword>
<dbReference type="HAMAP" id="MF_01129">
    <property type="entry name" value="PPase_energized_pump"/>
    <property type="match status" value="1"/>
</dbReference>
<dbReference type="Proteomes" id="UP000809273">
    <property type="component" value="Unassembled WGS sequence"/>
</dbReference>
<feature type="transmembrane region" description="Helical" evidence="9">
    <location>
        <begin position="668"/>
        <end position="685"/>
    </location>
</feature>
<feature type="transmembrane region" description="Helical" evidence="9">
    <location>
        <begin position="473"/>
        <end position="494"/>
    </location>
</feature>
<feature type="transmembrane region" description="Helical" evidence="9">
    <location>
        <begin position="332"/>
        <end position="355"/>
    </location>
</feature>
<dbReference type="AlphaFoldDB" id="A0A9D8KET3"/>
<feature type="transmembrane region" description="Helical" evidence="9">
    <location>
        <begin position="232"/>
        <end position="255"/>
    </location>
</feature>
<gene>
    <name evidence="9" type="primary">hppA</name>
    <name evidence="10" type="ORF">JW984_08175</name>
</gene>
<keyword evidence="9" id="KW-0915">Sodium</keyword>
<dbReference type="GO" id="GO:0006814">
    <property type="term" value="P:sodium ion transport"/>
    <property type="evidence" value="ECO:0007669"/>
    <property type="project" value="UniProtKB-UniRule"/>
</dbReference>
<dbReference type="GO" id="GO:0005886">
    <property type="term" value="C:plasma membrane"/>
    <property type="evidence" value="ECO:0007669"/>
    <property type="project" value="UniProtKB-SubCell"/>
</dbReference>
<feature type="transmembrane region" description="Helical" evidence="9">
    <location>
        <begin position="56"/>
        <end position="74"/>
    </location>
</feature>
<keyword evidence="2 9" id="KW-0813">Transport</keyword>
<evidence type="ECO:0000313" key="11">
    <source>
        <dbReference type="Proteomes" id="UP000809273"/>
    </source>
</evidence>
<comment type="subcellular location">
    <subcellularLocation>
        <location evidence="9">Cell membrane</location>
        <topology evidence="9">Multi-pass membrane protein</topology>
    </subcellularLocation>
    <subcellularLocation>
        <location evidence="1">Endomembrane system</location>
        <topology evidence="1">Multi-pass membrane protein</topology>
    </subcellularLocation>
</comment>
<organism evidence="10 11">
    <name type="scientific">Candidatus Zymogenus saltonus</name>
    <dbReference type="NCBI Taxonomy" id="2844893"/>
    <lineage>
        <taxon>Bacteria</taxon>
        <taxon>Deltaproteobacteria</taxon>
        <taxon>Candidatus Zymogenia</taxon>
        <taxon>Candidatus Zymogeniales</taxon>
        <taxon>Candidatus Zymogenaceae</taxon>
        <taxon>Candidatus Zymogenus</taxon>
    </lineage>
</organism>
<dbReference type="Pfam" id="PF03030">
    <property type="entry name" value="H_PPase"/>
    <property type="match status" value="1"/>
</dbReference>
<reference evidence="10" key="2">
    <citation type="submission" date="2021-01" db="EMBL/GenBank/DDBJ databases">
        <authorList>
            <person name="Hahn C.R."/>
            <person name="Youssef N.H."/>
            <person name="Elshahed M."/>
        </authorList>
    </citation>
    <scope>NUCLEOTIDE SEQUENCE</scope>
    <source>
        <strain evidence="10">Zod_Metabat.24</strain>
    </source>
</reference>
<keyword evidence="9" id="KW-0739">Sodium transport</keyword>
<keyword evidence="9" id="KW-0630">Potassium</keyword>
<comment type="caution">
    <text evidence="9">Lacks conserved residue(s) required for the propagation of feature annotation.</text>
</comment>
<dbReference type="PIRSF" id="PIRSF001265">
    <property type="entry name" value="H+-PPase"/>
    <property type="match status" value="1"/>
</dbReference>
<comment type="caution">
    <text evidence="10">The sequence shown here is derived from an EMBL/GenBank/DDBJ whole genome shotgun (WGS) entry which is preliminary data.</text>
</comment>